<comment type="similarity">
    <text evidence="1 2">Belongs to the glycosyltransferase 77 family.</text>
</comment>
<proteinExistence type="inferred from homology"/>
<reference evidence="5 6" key="1">
    <citation type="journal article" date="2021" name="Nat. Plants">
        <title>The Taxus genome provides insights into paclitaxel biosynthesis.</title>
        <authorList>
            <person name="Xiong X."/>
            <person name="Gou J."/>
            <person name="Liao Q."/>
            <person name="Li Y."/>
            <person name="Zhou Q."/>
            <person name="Bi G."/>
            <person name="Li C."/>
            <person name="Du R."/>
            <person name="Wang X."/>
            <person name="Sun T."/>
            <person name="Guo L."/>
            <person name="Liang H."/>
            <person name="Lu P."/>
            <person name="Wu Y."/>
            <person name="Zhang Z."/>
            <person name="Ro D.K."/>
            <person name="Shang Y."/>
            <person name="Huang S."/>
            <person name="Yan J."/>
        </authorList>
    </citation>
    <scope>NUCLEOTIDE SEQUENCE [LARGE SCALE GENOMIC DNA]</scope>
    <source>
        <strain evidence="5">Ta-2019</strain>
    </source>
</reference>
<dbReference type="EC" id="2.4.2.-" evidence="2"/>
<feature type="region of interest" description="Disordered" evidence="3">
    <location>
        <begin position="1"/>
        <end position="23"/>
    </location>
</feature>
<keyword evidence="2" id="KW-0328">Glycosyltransferase</keyword>
<dbReference type="Proteomes" id="UP000824469">
    <property type="component" value="Unassembled WGS sequence"/>
</dbReference>
<keyword evidence="6" id="KW-1185">Reference proteome</keyword>
<protein>
    <recommendedName>
        <fullName evidence="2">Glycosyltransferase</fullName>
        <ecNumber evidence="2">2.4.2.-</ecNumber>
    </recommendedName>
</protein>
<dbReference type="InterPro" id="IPR044821">
    <property type="entry name" value="At1g28695/At4g15970-like"/>
</dbReference>
<evidence type="ECO:0000313" key="5">
    <source>
        <dbReference type="EMBL" id="KAH9318103.1"/>
    </source>
</evidence>
<organism evidence="5 6">
    <name type="scientific">Taxus chinensis</name>
    <name type="common">Chinese yew</name>
    <name type="synonym">Taxus wallichiana var. chinensis</name>
    <dbReference type="NCBI Taxonomy" id="29808"/>
    <lineage>
        <taxon>Eukaryota</taxon>
        <taxon>Viridiplantae</taxon>
        <taxon>Streptophyta</taxon>
        <taxon>Embryophyta</taxon>
        <taxon>Tracheophyta</taxon>
        <taxon>Spermatophyta</taxon>
        <taxon>Pinopsida</taxon>
        <taxon>Pinidae</taxon>
        <taxon>Conifers II</taxon>
        <taxon>Cupressales</taxon>
        <taxon>Taxaceae</taxon>
        <taxon>Taxus</taxon>
    </lineage>
</organism>
<comment type="caution">
    <text evidence="5">The sequence shown here is derived from an EMBL/GenBank/DDBJ whole genome shotgun (WGS) entry which is preliminary data.</text>
</comment>
<evidence type="ECO:0000256" key="3">
    <source>
        <dbReference type="SAM" id="MobiDB-lite"/>
    </source>
</evidence>
<feature type="non-terminal residue" evidence="5">
    <location>
        <position position="1"/>
    </location>
</feature>
<accession>A0AA38GA07</accession>
<dbReference type="SUPFAM" id="SSF53448">
    <property type="entry name" value="Nucleotide-diphospho-sugar transferases"/>
    <property type="match status" value="1"/>
</dbReference>
<dbReference type="InterPro" id="IPR029044">
    <property type="entry name" value="Nucleotide-diphossugar_trans"/>
</dbReference>
<keyword evidence="2" id="KW-0961">Cell wall biogenesis/degradation</keyword>
<dbReference type="PANTHER" id="PTHR46038">
    <property type="entry name" value="EXPRESSED PROTEIN-RELATED"/>
    <property type="match status" value="1"/>
</dbReference>
<keyword evidence="2" id="KW-0808">Transferase</keyword>
<keyword evidence="2" id="KW-0472">Membrane</keyword>
<name>A0AA38GA07_TAXCH</name>
<dbReference type="GO" id="GO:0000139">
    <property type="term" value="C:Golgi membrane"/>
    <property type="evidence" value="ECO:0007669"/>
    <property type="project" value="UniProtKB-SubCell"/>
</dbReference>
<evidence type="ECO:0000256" key="2">
    <source>
        <dbReference type="RuleBase" id="RU363055"/>
    </source>
</evidence>
<feature type="domain" description="Nucleotide-diphospho-sugar transferase" evidence="4">
    <location>
        <begin position="143"/>
        <end position="340"/>
    </location>
</feature>
<keyword evidence="2" id="KW-1133">Transmembrane helix</keyword>
<dbReference type="PANTHER" id="PTHR46038:SF38">
    <property type="entry name" value="GLYCOSYLTRANSFERASE-RELATED"/>
    <property type="match status" value="1"/>
</dbReference>
<comment type="subcellular location">
    <subcellularLocation>
        <location evidence="2">Golgi apparatus membrane</location>
        <topology evidence="2">Single-pass type II membrane protein</topology>
    </subcellularLocation>
</comment>
<dbReference type="Pfam" id="PF03407">
    <property type="entry name" value="Nucleotid_trans"/>
    <property type="match status" value="1"/>
</dbReference>
<keyword evidence="2" id="KW-0812">Transmembrane</keyword>
<dbReference type="GO" id="GO:0016757">
    <property type="term" value="F:glycosyltransferase activity"/>
    <property type="evidence" value="ECO:0007669"/>
    <property type="project" value="UniProtKB-KW"/>
</dbReference>
<dbReference type="GO" id="GO:0071555">
    <property type="term" value="P:cell wall organization"/>
    <property type="evidence" value="ECO:0007669"/>
    <property type="project" value="UniProtKB-KW"/>
</dbReference>
<dbReference type="EMBL" id="JAHRHJ020000004">
    <property type="protein sequence ID" value="KAH9318103.1"/>
    <property type="molecule type" value="Genomic_DNA"/>
</dbReference>
<gene>
    <name evidence="5" type="ORF">KI387_019872</name>
</gene>
<dbReference type="OMA" id="NCCYGLR"/>
<evidence type="ECO:0000259" key="4">
    <source>
        <dbReference type="Pfam" id="PF03407"/>
    </source>
</evidence>
<evidence type="ECO:0000256" key="1">
    <source>
        <dbReference type="ARBA" id="ARBA00007033"/>
    </source>
</evidence>
<keyword evidence="2" id="KW-0735">Signal-anchor</keyword>
<keyword evidence="2" id="KW-0333">Golgi apparatus</keyword>
<dbReference type="InterPro" id="IPR005069">
    <property type="entry name" value="Nucl-diP-sugar_transferase"/>
</dbReference>
<dbReference type="AlphaFoldDB" id="A0AA38GA07"/>
<sequence>MQDDVSLMKKSGRISRKGSSHFSKGEGGDTMCFFLRVRESLVVLLCVAIVAVPCVVLYRSPRPMDLLSQSAVRWRISYNFRRGEDGKDNLNREDANLERILRKAAMPDNTIIITTLNRAWATPNSMIDLFLESFHVGEGINSFLNHLVIVALDQKAYDRCQYIHAHCFMLKTEGVDFSGEKFFMTDDYLKMMWRRIDFLRSILEMGFNFVFTDADIMWFRDPFLHFSRNADFQIACDHFTGNPADLDNRPNGGFTYVNSNNRTIEFYKYWYMSRELYPGNHDQDVLNIIKYDEVITEMGLKMRFLDTAYFGGLCEPSKDLNKVCTMHVNCCYGLSNKLHDVRLMLEDWKHFQSMTEKDKRLQPVTWRVPLLC</sequence>
<evidence type="ECO:0000313" key="6">
    <source>
        <dbReference type="Proteomes" id="UP000824469"/>
    </source>
</evidence>
<feature type="compositionally biased region" description="Basic residues" evidence="3">
    <location>
        <begin position="10"/>
        <end position="19"/>
    </location>
</feature>
<feature type="transmembrane region" description="Helical" evidence="2">
    <location>
        <begin position="41"/>
        <end position="58"/>
    </location>
</feature>